<dbReference type="Gene3D" id="3.40.50.10420">
    <property type="entry name" value="NagB/RpiA/CoA transferase-like"/>
    <property type="match status" value="1"/>
</dbReference>
<feature type="binding site" evidence="4">
    <location>
        <position position="54"/>
    </location>
    <ligand>
        <name>substrate</name>
    </ligand>
</feature>
<gene>
    <name evidence="6" type="ORF">SAMN05660923_00987</name>
</gene>
<evidence type="ECO:0000256" key="1">
    <source>
        <dbReference type="ARBA" id="ARBA00010638"/>
    </source>
</evidence>
<keyword evidence="3 4" id="KW-0067">ATP-binding</keyword>
<dbReference type="PIRSF" id="PIRSF006806">
    <property type="entry name" value="FTHF_cligase"/>
    <property type="match status" value="1"/>
</dbReference>
<dbReference type="GO" id="GO:0030272">
    <property type="term" value="F:5-formyltetrahydrofolate cyclo-ligase activity"/>
    <property type="evidence" value="ECO:0007669"/>
    <property type="project" value="UniProtKB-EC"/>
</dbReference>
<sequence>MDKKAMRKEILEKRSKLTEEEIREKSNIIKEKLMGLDKFKKSKFIFSFISFGDEVDTHNIIKEALNLGKRIGVPITVPEKRRLLVSELYDFDKELELGYYNILTPKKEYIREVDPKEIDMVLVPGVVFTPDGYRIGYGGGYYDRFFNKNDKLFKIGLCFDLQIAEKIPVDIYDIPVNCIITEKKIINCSKENF</sequence>
<dbReference type="GO" id="GO:0009396">
    <property type="term" value="P:folic acid-containing compound biosynthetic process"/>
    <property type="evidence" value="ECO:0007669"/>
    <property type="project" value="TreeGrafter"/>
</dbReference>
<comment type="cofactor">
    <cofactor evidence="5">
        <name>Mg(2+)</name>
        <dbReference type="ChEBI" id="CHEBI:18420"/>
    </cofactor>
</comment>
<keyword evidence="5" id="KW-0479">Metal-binding</keyword>
<dbReference type="InterPro" id="IPR024185">
    <property type="entry name" value="FTHF_cligase-like_sf"/>
</dbReference>
<evidence type="ECO:0000313" key="6">
    <source>
        <dbReference type="EMBL" id="SDW62055.1"/>
    </source>
</evidence>
<feature type="binding site" evidence="4">
    <location>
        <position position="49"/>
    </location>
    <ligand>
        <name>substrate</name>
    </ligand>
</feature>
<evidence type="ECO:0000256" key="5">
    <source>
        <dbReference type="RuleBase" id="RU361279"/>
    </source>
</evidence>
<dbReference type="GO" id="GO:0035999">
    <property type="term" value="P:tetrahydrofolate interconversion"/>
    <property type="evidence" value="ECO:0007669"/>
    <property type="project" value="TreeGrafter"/>
</dbReference>
<keyword evidence="5" id="KW-0460">Magnesium</keyword>
<keyword evidence="7" id="KW-1185">Reference proteome</keyword>
<dbReference type="RefSeq" id="WP_093751385.1">
    <property type="nucleotide sequence ID" value="NZ_BSYN01000004.1"/>
</dbReference>
<reference evidence="6 7" key="1">
    <citation type="submission" date="2016-10" db="EMBL/GenBank/DDBJ databases">
        <authorList>
            <person name="de Groot N.N."/>
        </authorList>
    </citation>
    <scope>NUCLEOTIDE SEQUENCE [LARGE SCALE GENOMIC DNA]</scope>
    <source>
        <strain evidence="6 7">DSM 23310</strain>
    </source>
</reference>
<dbReference type="NCBIfam" id="TIGR02727">
    <property type="entry name" value="MTHFS_bact"/>
    <property type="match status" value="1"/>
</dbReference>
<feature type="binding site" evidence="4">
    <location>
        <begin position="3"/>
        <end position="7"/>
    </location>
    <ligand>
        <name>ATP</name>
        <dbReference type="ChEBI" id="CHEBI:30616"/>
    </ligand>
</feature>
<protein>
    <recommendedName>
        <fullName evidence="5">5-formyltetrahydrofolate cyclo-ligase</fullName>
        <ecNumber evidence="5">6.3.3.2</ecNumber>
    </recommendedName>
</protein>
<dbReference type="GO" id="GO:0005524">
    <property type="term" value="F:ATP binding"/>
    <property type="evidence" value="ECO:0007669"/>
    <property type="project" value="UniProtKB-KW"/>
</dbReference>
<proteinExistence type="inferred from homology"/>
<accession>A0A1H2V168</accession>
<evidence type="ECO:0000256" key="2">
    <source>
        <dbReference type="ARBA" id="ARBA00022741"/>
    </source>
</evidence>
<evidence type="ECO:0000313" key="7">
    <source>
        <dbReference type="Proteomes" id="UP000198828"/>
    </source>
</evidence>
<comment type="catalytic activity">
    <reaction evidence="5">
        <text>(6S)-5-formyl-5,6,7,8-tetrahydrofolate + ATP = (6R)-5,10-methenyltetrahydrofolate + ADP + phosphate</text>
        <dbReference type="Rhea" id="RHEA:10488"/>
        <dbReference type="ChEBI" id="CHEBI:30616"/>
        <dbReference type="ChEBI" id="CHEBI:43474"/>
        <dbReference type="ChEBI" id="CHEBI:57455"/>
        <dbReference type="ChEBI" id="CHEBI:57457"/>
        <dbReference type="ChEBI" id="CHEBI:456216"/>
        <dbReference type="EC" id="6.3.3.2"/>
    </reaction>
</comment>
<dbReference type="GO" id="GO:0046872">
    <property type="term" value="F:metal ion binding"/>
    <property type="evidence" value="ECO:0007669"/>
    <property type="project" value="UniProtKB-KW"/>
</dbReference>
<dbReference type="AlphaFoldDB" id="A0A1H2V168"/>
<keyword evidence="6" id="KW-0436">Ligase</keyword>
<dbReference type="PANTHER" id="PTHR23407">
    <property type="entry name" value="ATPASE INHIBITOR/5-FORMYLTETRAHYDROFOLATE CYCLO-LIGASE"/>
    <property type="match status" value="1"/>
</dbReference>
<keyword evidence="2 4" id="KW-0547">Nucleotide-binding</keyword>
<organism evidence="6 7">
    <name type="scientific">Tepidimicrobium xylanilyticum</name>
    <dbReference type="NCBI Taxonomy" id="1123352"/>
    <lineage>
        <taxon>Bacteria</taxon>
        <taxon>Bacillati</taxon>
        <taxon>Bacillota</taxon>
        <taxon>Tissierellia</taxon>
        <taxon>Tissierellales</taxon>
        <taxon>Tepidimicrobiaceae</taxon>
        <taxon>Tepidimicrobium</taxon>
    </lineage>
</organism>
<evidence type="ECO:0000256" key="3">
    <source>
        <dbReference type="ARBA" id="ARBA00022840"/>
    </source>
</evidence>
<dbReference type="InterPro" id="IPR037171">
    <property type="entry name" value="NagB/RpiA_transferase-like"/>
</dbReference>
<dbReference type="PANTHER" id="PTHR23407:SF1">
    <property type="entry name" value="5-FORMYLTETRAHYDROFOLATE CYCLO-LIGASE"/>
    <property type="match status" value="1"/>
</dbReference>
<comment type="similarity">
    <text evidence="1 5">Belongs to the 5-formyltetrahydrofolate cyclo-ligase family.</text>
</comment>
<dbReference type="Proteomes" id="UP000198828">
    <property type="component" value="Unassembled WGS sequence"/>
</dbReference>
<dbReference type="EC" id="6.3.3.2" evidence="5"/>
<dbReference type="OrthoDB" id="9801938at2"/>
<evidence type="ECO:0000256" key="4">
    <source>
        <dbReference type="PIRSR" id="PIRSR006806-1"/>
    </source>
</evidence>
<dbReference type="Pfam" id="PF01812">
    <property type="entry name" value="5-FTHF_cyc-lig"/>
    <property type="match status" value="1"/>
</dbReference>
<dbReference type="SUPFAM" id="SSF100950">
    <property type="entry name" value="NagB/RpiA/CoA transferase-like"/>
    <property type="match status" value="1"/>
</dbReference>
<dbReference type="EMBL" id="FNNG01000003">
    <property type="protein sequence ID" value="SDW62055.1"/>
    <property type="molecule type" value="Genomic_DNA"/>
</dbReference>
<dbReference type="InterPro" id="IPR002698">
    <property type="entry name" value="FTHF_cligase"/>
</dbReference>
<feature type="binding site" evidence="4">
    <location>
        <begin position="134"/>
        <end position="142"/>
    </location>
    <ligand>
        <name>ATP</name>
        <dbReference type="ChEBI" id="CHEBI:30616"/>
    </ligand>
</feature>
<name>A0A1H2V168_9FIRM</name>